<organism evidence="2 3">
    <name type="scientific">Pseudozyma flocculosa PF-1</name>
    <dbReference type="NCBI Taxonomy" id="1277687"/>
    <lineage>
        <taxon>Eukaryota</taxon>
        <taxon>Fungi</taxon>
        <taxon>Dikarya</taxon>
        <taxon>Basidiomycota</taxon>
        <taxon>Ustilaginomycotina</taxon>
        <taxon>Ustilaginomycetes</taxon>
        <taxon>Ustilaginales</taxon>
        <taxon>Ustilaginaceae</taxon>
        <taxon>Pseudozyma</taxon>
    </lineage>
</organism>
<dbReference type="AlphaFoldDB" id="A0A061H2S4"/>
<gene>
    <name evidence="2" type="ORF">PFL1_06328</name>
</gene>
<dbReference type="PANTHER" id="PTHR36205">
    <property type="entry name" value="CHROMOSOME 19, WHOLE GENOME SHOTGUN SEQUENCE"/>
    <property type="match status" value="1"/>
</dbReference>
<sequence>MMIAASRLVVLLIAALLTSFGIHLARTLPVYRFYLPEAPIALAHVEPSFPDSRPIGGAVPLDQRCTLYDRLPAPRRLPATSPGFRAAIGSFESIGSDAHQCRTYRDRFAAYTDEALGIDYFKTAQDRLGLPQHGRGERSEAWYRDRLWYANLLAESDQDRPRRSYIDWAETVRACTADGDGPRRGKMAFVLRSYQGFVWTEDAILNVRALISELSLRSRSRTTRQGPGPSQRPGQKVDIHILVEIKDARSAGALTSDAARRKVLRSSVPIEFWSLATLWSEAEMVQHYPDLAGDFRDGISAQSSYRGCTMALQVFARRHREYDRLVNWEMDTRFTGDYARLLESVQAFAFEQEGYDPTVDDTYTRWNVSGLQRRGQASRSAASEATSDRCERRQADLITFTPLFDPRGSGWYWEYDIQNYRGGVSTPRAASVGTNMVLSRRLLDAMDYTNRERARSLFCEAYAPTVALHSLLALSRTARRQGRLDESVERDYRTMASIWNSTATPSPTAAADDDDDDDDDGAGRQCHYLKAVSVPHPILFRYDASAERVEGWINPIRQPYSKRHESALRDTSFYYTSSVAASLYREWARGGDEGDGDGEGEGCAPHLLLHPVKGEFAD</sequence>
<dbReference type="GeneID" id="19320406"/>
<evidence type="ECO:0000313" key="2">
    <source>
        <dbReference type="EMBL" id="EPQ26120.1"/>
    </source>
</evidence>
<evidence type="ECO:0008006" key="4">
    <source>
        <dbReference type="Google" id="ProtNLM"/>
    </source>
</evidence>
<dbReference type="PANTHER" id="PTHR36205:SF2">
    <property type="entry name" value="MAJOR FACILITATOR SUPERFAMILY TRANSPORTER"/>
    <property type="match status" value="1"/>
</dbReference>
<dbReference type="RefSeq" id="XP_007882060.1">
    <property type="nucleotide sequence ID" value="XM_007883869.1"/>
</dbReference>
<evidence type="ECO:0000256" key="1">
    <source>
        <dbReference type="SAM" id="MobiDB-lite"/>
    </source>
</evidence>
<proteinExistence type="predicted"/>
<protein>
    <recommendedName>
        <fullName evidence="4">Glycosyl transferase CAP10 domain-containing protein</fullName>
    </recommendedName>
</protein>
<accession>A0A061H2S4</accession>
<dbReference type="eggNOG" id="ENOG502SMK2">
    <property type="taxonomic scope" value="Eukaryota"/>
</dbReference>
<dbReference type="OrthoDB" id="3353407at2759"/>
<dbReference type="Proteomes" id="UP000053664">
    <property type="component" value="Unassembled WGS sequence"/>
</dbReference>
<dbReference type="EMBL" id="KE361647">
    <property type="protein sequence ID" value="EPQ26120.1"/>
    <property type="molecule type" value="Genomic_DNA"/>
</dbReference>
<name>A0A061H2S4_9BASI</name>
<dbReference type="HOGENOM" id="CLU_428412_0_0_1"/>
<feature type="compositionally biased region" description="Acidic residues" evidence="1">
    <location>
        <begin position="511"/>
        <end position="520"/>
    </location>
</feature>
<feature type="region of interest" description="Disordered" evidence="1">
    <location>
        <begin position="503"/>
        <end position="524"/>
    </location>
</feature>
<reference evidence="2 3" key="1">
    <citation type="journal article" date="2013" name="Plant Cell">
        <title>The transition from a phytopathogenic smut ancestor to an anamorphic biocontrol agent deciphered by comparative whole-genome analysis.</title>
        <authorList>
            <person name="Lefebvre F."/>
            <person name="Joly D.L."/>
            <person name="Labbe C."/>
            <person name="Teichmann B."/>
            <person name="Linning R."/>
            <person name="Belzile F."/>
            <person name="Bakkeren G."/>
            <person name="Belanger R.R."/>
        </authorList>
    </citation>
    <scope>NUCLEOTIDE SEQUENCE [LARGE SCALE GENOMIC DNA]</scope>
    <source>
        <strain evidence="2 3">PF-1</strain>
    </source>
</reference>
<dbReference type="Pfam" id="PF11885">
    <property type="entry name" value="DUF3405"/>
    <property type="match status" value="3"/>
</dbReference>
<dbReference type="KEGG" id="pfp:PFL1_06328"/>
<evidence type="ECO:0000313" key="3">
    <source>
        <dbReference type="Proteomes" id="UP000053664"/>
    </source>
</evidence>
<dbReference type="InterPro" id="IPR021822">
    <property type="entry name" value="DUF3405"/>
</dbReference>